<dbReference type="EMBL" id="KZ305035">
    <property type="protein sequence ID" value="PIA43950.1"/>
    <property type="molecule type" value="Genomic_DNA"/>
</dbReference>
<evidence type="ECO:0000256" key="4">
    <source>
        <dbReference type="ARBA" id="ARBA00013263"/>
    </source>
</evidence>
<evidence type="ECO:0000256" key="8">
    <source>
        <dbReference type="ARBA" id="ARBA00022640"/>
    </source>
</evidence>
<keyword evidence="5 22" id="KW-0444">Lipid biosynthesis</keyword>
<dbReference type="EC" id="6.3.4.14" evidence="4 22"/>
<comment type="subcellular location">
    <subcellularLocation>
        <location evidence="2">Plastid</location>
        <location evidence="2">Chloroplast</location>
    </subcellularLocation>
</comment>
<dbReference type="SUPFAM" id="SSF52440">
    <property type="entry name" value="PreATP-grasp domain"/>
    <property type="match status" value="1"/>
</dbReference>
<dbReference type="PANTHER" id="PTHR48095:SF2">
    <property type="entry name" value="BIOTIN CARBOXYLASE, CHLOROPLASTIC"/>
    <property type="match status" value="1"/>
</dbReference>
<dbReference type="GO" id="GO:0046872">
    <property type="term" value="F:metal ion binding"/>
    <property type="evidence" value="ECO:0007669"/>
    <property type="project" value="UniProtKB-KW"/>
</dbReference>
<evidence type="ECO:0000256" key="7">
    <source>
        <dbReference type="ARBA" id="ARBA00022598"/>
    </source>
</evidence>
<evidence type="ECO:0000256" key="12">
    <source>
        <dbReference type="ARBA" id="ARBA00022840"/>
    </source>
</evidence>
<keyword evidence="9" id="KW-0479">Metal-binding</keyword>
<keyword evidence="26" id="KW-1185">Reference proteome</keyword>
<evidence type="ECO:0000256" key="22">
    <source>
        <dbReference type="RuleBase" id="RU365063"/>
    </source>
</evidence>
<evidence type="ECO:0000256" key="18">
    <source>
        <dbReference type="ARBA" id="ARBA00023267"/>
    </source>
</evidence>
<comment type="subunit">
    <text evidence="22">Acetyl-CoA carboxylase is a heterohexamer of biotin carboxyl carrier protein, biotin carboxylase and the two subunits of carboxyl transferase in a 2:2 complex.</text>
</comment>
<keyword evidence="18 22" id="KW-0092">Biotin</keyword>
<dbReference type="SUPFAM" id="SSF51246">
    <property type="entry name" value="Rudiment single hybrid motif"/>
    <property type="match status" value="1"/>
</dbReference>
<dbReference type="InterPro" id="IPR013815">
    <property type="entry name" value="ATP_grasp_subdomain_1"/>
</dbReference>
<dbReference type="GO" id="GO:0009507">
    <property type="term" value="C:chloroplast"/>
    <property type="evidence" value="ECO:0007669"/>
    <property type="project" value="UniProtKB-SubCell"/>
</dbReference>
<evidence type="ECO:0000256" key="21">
    <source>
        <dbReference type="PROSITE-ProRule" id="PRU00409"/>
    </source>
</evidence>
<dbReference type="Pfam" id="PF00289">
    <property type="entry name" value="Biotin_carb_N"/>
    <property type="match status" value="1"/>
</dbReference>
<evidence type="ECO:0000313" key="25">
    <source>
        <dbReference type="EMBL" id="PIA43950.1"/>
    </source>
</evidence>
<evidence type="ECO:0000259" key="24">
    <source>
        <dbReference type="PROSITE" id="PS50979"/>
    </source>
</evidence>
<dbReference type="InterPro" id="IPR011761">
    <property type="entry name" value="ATP-grasp"/>
</dbReference>
<dbReference type="Gene3D" id="3.30.470.20">
    <property type="entry name" value="ATP-grasp fold, B domain"/>
    <property type="match status" value="1"/>
</dbReference>
<reference evidence="25 26" key="1">
    <citation type="submission" date="2017-09" db="EMBL/GenBank/DDBJ databases">
        <title>WGS assembly of Aquilegia coerulea Goldsmith.</title>
        <authorList>
            <person name="Hodges S."/>
            <person name="Kramer E."/>
            <person name="Nordborg M."/>
            <person name="Tomkins J."/>
            <person name="Borevitz J."/>
            <person name="Derieg N."/>
            <person name="Yan J."/>
            <person name="Mihaltcheva S."/>
            <person name="Hayes R.D."/>
            <person name="Rokhsar D."/>
        </authorList>
    </citation>
    <scope>NUCLEOTIDE SEQUENCE [LARGE SCALE GENOMIC DNA]</scope>
    <source>
        <strain evidence="26">cv. Goldsmith</strain>
    </source>
</reference>
<dbReference type="UniPathway" id="UPA00655">
    <property type="reaction ID" value="UER00711"/>
</dbReference>
<dbReference type="GO" id="GO:2001295">
    <property type="term" value="P:malonyl-CoA biosynthetic process"/>
    <property type="evidence" value="ECO:0007669"/>
    <property type="project" value="UniProtKB-UniPathway"/>
</dbReference>
<evidence type="ECO:0000256" key="11">
    <source>
        <dbReference type="ARBA" id="ARBA00022832"/>
    </source>
</evidence>
<keyword evidence="14" id="KW-0809">Transit peptide</keyword>
<dbReference type="InterPro" id="IPR004549">
    <property type="entry name" value="Acetyl_CoA_COase_biotin_COase"/>
</dbReference>
<evidence type="ECO:0000256" key="15">
    <source>
        <dbReference type="ARBA" id="ARBA00023098"/>
    </source>
</evidence>
<dbReference type="InterPro" id="IPR051602">
    <property type="entry name" value="ACC_Biotin_Carboxylase"/>
</dbReference>
<keyword evidence="17" id="KW-0464">Manganese</keyword>
<dbReference type="STRING" id="218851.A0A2G5DKA6"/>
<dbReference type="PANTHER" id="PTHR48095">
    <property type="entry name" value="PYRUVATE CARBOXYLASE SUBUNIT A"/>
    <property type="match status" value="1"/>
</dbReference>
<evidence type="ECO:0000256" key="13">
    <source>
        <dbReference type="ARBA" id="ARBA00022842"/>
    </source>
</evidence>
<dbReference type="InterPro" id="IPR005479">
    <property type="entry name" value="CPAse_ATP-bd"/>
</dbReference>
<dbReference type="InterPro" id="IPR011054">
    <property type="entry name" value="Rudment_hybrid_motif"/>
</dbReference>
<sequence>MLVKQSSKLNSNSTSRRSFQSAFLLVFIDTFSINFIHFSSSHCCFSLNKFFLNFIFLQGLRPFSSRMDSMTVCKSVSSPNVPGLCVGQSRGIRSSQCSFMLGSGVMFPRQSIQSARVTHKSKKRGGALAATCRYDKILVANRGEIAVRIIRTAHEMGIPCVAVYSTIDKDALHVKLADEAVCIGEAPSNQSYLVMPNVLSAALSRKCTMLHPGYGFLAENATFVEMCREHRINFIGPNPDSIRTMGDKATARDTMKKAGVPTVPGSEGLLQTTEEAIRLADEIGYPVMIKATAGGGGRGMRLAKEPEEFVKLLQQAKSEAAAAFGNDGVYLEKYIQNPRHIEFQVLADRYNNAIHFGERDCSIQRRNQKLLEEAPSPALTPELRKAMGDAAVAAATSIGYIGVGTVEFLLDERGAFYFMEMNTRIQVEHPVTEMISSVDLIEEQIRVARGEKLRYTQDDIVLRGHSIECRINAEDAFKGFRPGPGRITAYLPSGGPFVRMDSHIYPDYVVPPSYDSLLGKLIVWAPTRERAIERMKRALSDTIITGVPTTIEYHKLILEIEDFKNGNVDTAFIPKHEKELAEPQKIVLSTPAKELTSATA</sequence>
<protein>
    <recommendedName>
        <fullName evidence="4 22">Biotin carboxylase</fullName>
        <ecNumber evidence="4 22">6.3.4.14</ecNumber>
    </recommendedName>
    <alternativeName>
        <fullName evidence="22">Acetyl-coenzyme A carboxylase biotin carboxylase subunit A</fullName>
    </alternativeName>
</protein>
<dbReference type="Pfam" id="PF02785">
    <property type="entry name" value="Biotin_carb_C"/>
    <property type="match status" value="1"/>
</dbReference>
<dbReference type="GO" id="GO:0005524">
    <property type="term" value="F:ATP binding"/>
    <property type="evidence" value="ECO:0007669"/>
    <property type="project" value="UniProtKB-UniRule"/>
</dbReference>
<dbReference type="PROSITE" id="PS00866">
    <property type="entry name" value="CPSASE_1"/>
    <property type="match status" value="1"/>
</dbReference>
<comment type="pathway">
    <text evidence="3 22">Lipid metabolism; malonyl-CoA biosynthesis; malonyl-CoA from acetyl-CoA: step 1/1.</text>
</comment>
<evidence type="ECO:0000256" key="14">
    <source>
        <dbReference type="ARBA" id="ARBA00022946"/>
    </source>
</evidence>
<evidence type="ECO:0000259" key="23">
    <source>
        <dbReference type="PROSITE" id="PS50975"/>
    </source>
</evidence>
<gene>
    <name evidence="25" type="ORF">AQUCO_01800183v1</name>
</gene>
<keyword evidence="6" id="KW-0150">Chloroplast</keyword>
<dbReference type="FunFam" id="3.30.470.20:FF:000045">
    <property type="entry name" value="Biotin carboxylase"/>
    <property type="match status" value="1"/>
</dbReference>
<comment type="subunit">
    <text evidence="20">Acetyl-CoA carboxylase is a heterohexamer composed of biotin carboxyl carrier protein, biotin carboxylase and two subunits each of ACCase subunit alpha and ACCase plastid-coded subunit beta (accD).</text>
</comment>
<dbReference type="OrthoDB" id="196847at2759"/>
<dbReference type="GO" id="GO:0004075">
    <property type="term" value="F:biotin carboxylase activity"/>
    <property type="evidence" value="ECO:0007669"/>
    <property type="project" value="UniProtKB-EC"/>
</dbReference>
<evidence type="ECO:0000256" key="20">
    <source>
        <dbReference type="ARBA" id="ARBA00062964"/>
    </source>
</evidence>
<dbReference type="InterPro" id="IPR005481">
    <property type="entry name" value="BC-like_N"/>
</dbReference>
<dbReference type="PROSITE" id="PS00867">
    <property type="entry name" value="CPSASE_2"/>
    <property type="match status" value="1"/>
</dbReference>
<keyword evidence="13" id="KW-0460">Magnesium</keyword>
<evidence type="ECO:0000256" key="10">
    <source>
        <dbReference type="ARBA" id="ARBA00022741"/>
    </source>
</evidence>
<dbReference type="Gene3D" id="3.30.1490.20">
    <property type="entry name" value="ATP-grasp fold, A domain"/>
    <property type="match status" value="1"/>
</dbReference>
<dbReference type="FunFam" id="3.40.50.20:FF:000010">
    <property type="entry name" value="Propionyl-CoA carboxylase subunit alpha"/>
    <property type="match status" value="1"/>
</dbReference>
<dbReference type="InterPro" id="IPR011764">
    <property type="entry name" value="Biotin_carboxylation_dom"/>
</dbReference>
<evidence type="ECO:0000313" key="26">
    <source>
        <dbReference type="Proteomes" id="UP000230069"/>
    </source>
</evidence>
<evidence type="ECO:0000256" key="9">
    <source>
        <dbReference type="ARBA" id="ARBA00022723"/>
    </source>
</evidence>
<proteinExistence type="predicted"/>
<dbReference type="Gene3D" id="3.40.50.20">
    <property type="match status" value="1"/>
</dbReference>
<dbReference type="SUPFAM" id="SSF56059">
    <property type="entry name" value="Glutathione synthetase ATP-binding domain-like"/>
    <property type="match status" value="1"/>
</dbReference>
<evidence type="ECO:0000256" key="6">
    <source>
        <dbReference type="ARBA" id="ARBA00022528"/>
    </source>
</evidence>
<evidence type="ECO:0000256" key="2">
    <source>
        <dbReference type="ARBA" id="ARBA00004229"/>
    </source>
</evidence>
<keyword evidence="10 21" id="KW-0547">Nucleotide-binding</keyword>
<keyword evidence="11 22" id="KW-0276">Fatty acid metabolism</keyword>
<feature type="domain" description="ATP-grasp" evidence="23">
    <location>
        <begin position="252"/>
        <end position="449"/>
    </location>
</feature>
<keyword evidence="8" id="KW-0934">Plastid</keyword>
<name>A0A2G5DKA6_AQUCA</name>
<feature type="domain" description="Biotin carboxylation" evidence="24">
    <location>
        <begin position="133"/>
        <end position="578"/>
    </location>
</feature>
<dbReference type="PROSITE" id="PS50979">
    <property type="entry name" value="BC"/>
    <property type="match status" value="1"/>
</dbReference>
<dbReference type="SMART" id="SM00878">
    <property type="entry name" value="Biotin_carb_C"/>
    <property type="match status" value="1"/>
</dbReference>
<keyword evidence="12 21" id="KW-0067">ATP-binding</keyword>
<evidence type="ECO:0000256" key="16">
    <source>
        <dbReference type="ARBA" id="ARBA00023160"/>
    </source>
</evidence>
<organism evidence="25 26">
    <name type="scientific">Aquilegia coerulea</name>
    <name type="common">Rocky mountain columbine</name>
    <dbReference type="NCBI Taxonomy" id="218851"/>
    <lineage>
        <taxon>Eukaryota</taxon>
        <taxon>Viridiplantae</taxon>
        <taxon>Streptophyta</taxon>
        <taxon>Embryophyta</taxon>
        <taxon>Tracheophyta</taxon>
        <taxon>Spermatophyta</taxon>
        <taxon>Magnoliopsida</taxon>
        <taxon>Ranunculales</taxon>
        <taxon>Ranunculaceae</taxon>
        <taxon>Thalictroideae</taxon>
        <taxon>Aquilegia</taxon>
    </lineage>
</organism>
<dbReference type="AlphaFoldDB" id="A0A2G5DKA6"/>
<evidence type="ECO:0000256" key="3">
    <source>
        <dbReference type="ARBA" id="ARBA00004956"/>
    </source>
</evidence>
<dbReference type="NCBIfam" id="NF006367">
    <property type="entry name" value="PRK08591.1"/>
    <property type="match status" value="1"/>
</dbReference>
<comment type="catalytic activity">
    <reaction evidence="19 22">
        <text>N(6)-biotinyl-L-lysyl-[protein] + hydrogencarbonate + ATP = N(6)-carboxybiotinyl-L-lysyl-[protein] + ADP + phosphate + H(+)</text>
        <dbReference type="Rhea" id="RHEA:13501"/>
        <dbReference type="Rhea" id="RHEA-COMP:10505"/>
        <dbReference type="Rhea" id="RHEA-COMP:10506"/>
        <dbReference type="ChEBI" id="CHEBI:15378"/>
        <dbReference type="ChEBI" id="CHEBI:17544"/>
        <dbReference type="ChEBI" id="CHEBI:30616"/>
        <dbReference type="ChEBI" id="CHEBI:43474"/>
        <dbReference type="ChEBI" id="CHEBI:83144"/>
        <dbReference type="ChEBI" id="CHEBI:83145"/>
        <dbReference type="ChEBI" id="CHEBI:456216"/>
        <dbReference type="EC" id="6.3.4.14"/>
    </reaction>
</comment>
<dbReference type="FunCoup" id="A0A2G5DKA6">
    <property type="interactions" value="709"/>
</dbReference>
<comment type="function">
    <text evidence="1 22">This protein is a component of the acetyl coenzyme A carboxylase complex; first, biotin carboxylase catalyzes the carboxylation of the carrier protein and then the transcarboxylase transfers the carboxyl group to form malonyl-CoA.</text>
</comment>
<dbReference type="NCBIfam" id="TIGR00514">
    <property type="entry name" value="accC"/>
    <property type="match status" value="1"/>
</dbReference>
<keyword evidence="7 22" id="KW-0436">Ligase</keyword>
<dbReference type="InterPro" id="IPR016185">
    <property type="entry name" value="PreATP-grasp_dom_sf"/>
</dbReference>
<evidence type="ECO:0000256" key="19">
    <source>
        <dbReference type="ARBA" id="ARBA00048600"/>
    </source>
</evidence>
<dbReference type="FunFam" id="3.30.1490.20:FF:000018">
    <property type="entry name" value="Biotin carboxylase"/>
    <property type="match status" value="1"/>
</dbReference>
<evidence type="ECO:0000256" key="5">
    <source>
        <dbReference type="ARBA" id="ARBA00022516"/>
    </source>
</evidence>
<keyword evidence="15 22" id="KW-0443">Lipid metabolism</keyword>
<evidence type="ECO:0000256" key="17">
    <source>
        <dbReference type="ARBA" id="ARBA00023211"/>
    </source>
</evidence>
<dbReference type="InParanoid" id="A0A2G5DKA6"/>
<dbReference type="PROSITE" id="PS50975">
    <property type="entry name" value="ATP_GRASP"/>
    <property type="match status" value="1"/>
</dbReference>
<dbReference type="Pfam" id="PF02786">
    <property type="entry name" value="CPSase_L_D2"/>
    <property type="match status" value="1"/>
</dbReference>
<evidence type="ECO:0000256" key="1">
    <source>
        <dbReference type="ARBA" id="ARBA00003761"/>
    </source>
</evidence>
<dbReference type="GO" id="GO:0006633">
    <property type="term" value="P:fatty acid biosynthetic process"/>
    <property type="evidence" value="ECO:0007669"/>
    <property type="project" value="UniProtKB-KW"/>
</dbReference>
<keyword evidence="16 22" id="KW-0275">Fatty acid biosynthesis</keyword>
<dbReference type="Proteomes" id="UP000230069">
    <property type="component" value="Unassembled WGS sequence"/>
</dbReference>
<accession>A0A2G5DKA6</accession>
<dbReference type="InterPro" id="IPR005482">
    <property type="entry name" value="Biotin_COase_C"/>
</dbReference>